<dbReference type="InterPro" id="IPR000897">
    <property type="entry name" value="SRP54_GTPase_dom"/>
</dbReference>
<reference evidence="8" key="1">
    <citation type="journal article" date="2019" name="Int. J. Syst. Evol. Microbiol.">
        <title>The Global Catalogue of Microorganisms (GCM) 10K type strain sequencing project: providing services to taxonomists for standard genome sequencing and annotation.</title>
        <authorList>
            <consortium name="The Broad Institute Genomics Platform"/>
            <consortium name="The Broad Institute Genome Sequencing Center for Infectious Disease"/>
            <person name="Wu L."/>
            <person name="Ma J."/>
        </authorList>
    </citation>
    <scope>NUCLEOTIDE SEQUENCE [LARGE SCALE GENOMIC DNA]</scope>
    <source>
        <strain evidence="8">CECT 8472</strain>
    </source>
</reference>
<dbReference type="RefSeq" id="WP_382421864.1">
    <property type="nucleotide sequence ID" value="NZ_JBHSCW010000003.1"/>
</dbReference>
<evidence type="ECO:0000256" key="4">
    <source>
        <dbReference type="ARBA" id="ARBA00023134"/>
    </source>
</evidence>
<dbReference type="SMART" id="SM00962">
    <property type="entry name" value="SRP54"/>
    <property type="match status" value="1"/>
</dbReference>
<evidence type="ECO:0000256" key="5">
    <source>
        <dbReference type="ARBA" id="ARBA00023136"/>
    </source>
</evidence>
<dbReference type="PANTHER" id="PTHR43134">
    <property type="entry name" value="SIGNAL RECOGNITION PARTICLE RECEPTOR SUBUNIT ALPHA"/>
    <property type="match status" value="1"/>
</dbReference>
<dbReference type="SUPFAM" id="SSF52540">
    <property type="entry name" value="P-loop containing nucleoside triphosphate hydrolases"/>
    <property type="match status" value="1"/>
</dbReference>
<protein>
    <submittedName>
        <fullName evidence="7">GTP-binding protein</fullName>
    </submittedName>
</protein>
<keyword evidence="5" id="KW-0472">Membrane</keyword>
<comment type="similarity">
    <text evidence="2">Belongs to the GTP-binding SRP family.</text>
</comment>
<proteinExistence type="inferred from homology"/>
<dbReference type="Gene3D" id="3.40.50.300">
    <property type="entry name" value="P-loop containing nucleotide triphosphate hydrolases"/>
    <property type="match status" value="1"/>
</dbReference>
<keyword evidence="8" id="KW-1185">Reference proteome</keyword>
<dbReference type="InterPro" id="IPR027417">
    <property type="entry name" value="P-loop_NTPase"/>
</dbReference>
<keyword evidence="4" id="KW-0342">GTP-binding</keyword>
<evidence type="ECO:0000259" key="6">
    <source>
        <dbReference type="SMART" id="SM00962"/>
    </source>
</evidence>
<dbReference type="PANTHER" id="PTHR43134:SF3">
    <property type="entry name" value="FLAGELLAR BIOSYNTHESIS PROTEIN FLHF"/>
    <property type="match status" value="1"/>
</dbReference>
<organism evidence="7 8">
    <name type="scientific">Fodinicurvata halophila</name>
    <dbReference type="NCBI Taxonomy" id="1419723"/>
    <lineage>
        <taxon>Bacteria</taxon>
        <taxon>Pseudomonadati</taxon>
        <taxon>Pseudomonadota</taxon>
        <taxon>Alphaproteobacteria</taxon>
        <taxon>Rhodospirillales</taxon>
        <taxon>Rhodovibrionaceae</taxon>
        <taxon>Fodinicurvata</taxon>
    </lineage>
</organism>
<dbReference type="Pfam" id="PF00448">
    <property type="entry name" value="SRP54"/>
    <property type="match status" value="1"/>
</dbReference>
<evidence type="ECO:0000313" key="8">
    <source>
        <dbReference type="Proteomes" id="UP001595799"/>
    </source>
</evidence>
<sequence>MRMRTFTAGSLPEAMEEVRQLLGPEAAILSTEEMKDGRVRVTAAVDSDPDDSLSTSLGAAARTAQTFQEAFSYHRLPDDLQEHFLAAAGDVAGLSPDLALAGAFEETLRFAAMPGDSGNRGRTYILVGPPGAGKTSTTAKLCARRLLNGRKSIFITLDHESAGAREQAETYAKALKTPLRRANDPDSLLQAVTDCPADHGILIDTIGVNPFDDQECTELMELREASGAEVVLVLPAGGDSLENAEIAQAFSAIGARYLIASRIDTARRYGGLLAASVAGELSLMGAGIGPSIGSGLTGLSPLSLARLLLPDMEADLQSLPTGTAS</sequence>
<evidence type="ECO:0000313" key="7">
    <source>
        <dbReference type="EMBL" id="MFC4351535.1"/>
    </source>
</evidence>
<keyword evidence="3" id="KW-0547">Nucleotide-binding</keyword>
<name>A0ABV8ULS8_9PROT</name>
<comment type="caution">
    <text evidence="7">The sequence shown here is derived from an EMBL/GenBank/DDBJ whole genome shotgun (WGS) entry which is preliminary data.</text>
</comment>
<evidence type="ECO:0000256" key="3">
    <source>
        <dbReference type="ARBA" id="ARBA00022741"/>
    </source>
</evidence>
<evidence type="ECO:0000256" key="1">
    <source>
        <dbReference type="ARBA" id="ARBA00004413"/>
    </source>
</evidence>
<evidence type="ECO:0000256" key="2">
    <source>
        <dbReference type="ARBA" id="ARBA00008531"/>
    </source>
</evidence>
<comment type="subcellular location">
    <subcellularLocation>
        <location evidence="1">Cell membrane</location>
        <topology evidence="1">Peripheral membrane protein</topology>
        <orientation evidence="1">Cytoplasmic side</orientation>
    </subcellularLocation>
</comment>
<dbReference type="Proteomes" id="UP001595799">
    <property type="component" value="Unassembled WGS sequence"/>
</dbReference>
<gene>
    <name evidence="7" type="ORF">ACFOW6_08285</name>
</gene>
<dbReference type="EMBL" id="JBHSCW010000003">
    <property type="protein sequence ID" value="MFC4351535.1"/>
    <property type="molecule type" value="Genomic_DNA"/>
</dbReference>
<feature type="domain" description="SRP54-type proteins GTP-binding" evidence="6">
    <location>
        <begin position="121"/>
        <end position="310"/>
    </location>
</feature>
<accession>A0ABV8ULS8</accession>